<dbReference type="AlphaFoldDB" id="A0A367LI88"/>
<dbReference type="PANTHER" id="PTHR23511:SF4">
    <property type="entry name" value="MAJOR FACILITATOR SUPERFAMILY (MFS) PROFILE DOMAIN-CONTAINING PROTEIN"/>
    <property type="match status" value="1"/>
</dbReference>
<evidence type="ECO:0000256" key="5">
    <source>
        <dbReference type="ARBA" id="ARBA00022989"/>
    </source>
</evidence>
<evidence type="ECO:0000256" key="6">
    <source>
        <dbReference type="ARBA" id="ARBA00023136"/>
    </source>
</evidence>
<sequence length="524" mass="57338">MDQAAAATAPRRRPPSRYPDKKLQAGETVENVFVAGGEDVLALQDIDPVLNMKMRLVNDAIDELGWTGYHVKLFFLNGFGYAVDSMILNFQSIVSEQAYRELGHGGYRNALTIAVYCGMLSGAIFWGSFADIIGRKMAFNLTLFMCAACCAIAGAMPNWPSLGLFIALLGFGGGGNLILDSVVFLEYLPSSKQWLLTALACWWGLGQAIASAIGWGFLVPQRWNCEAGDVCSQGNNRGWRFTLFTGGGLVLALSLLRVTVIHLRETPKYQLSVGKDAELVETFHFLAHKYNRPCSLTLEKLESCGSIQSVRRRNRFFLAEALAHVRGLFSTKKMALSTSMLWTSWAIIGLAYALFFVFLPTYLRNTGVEFQRPKSETWRNLVITDLSGVPGPVLAGFLCNLRLLGRRYTMTIGALCTAAFFFAYPMVKTATQDLVINSFVAFFIHVYYGTLYAYTPEVLPSAHRATGNGIAVACNRIMGILSAVIATVADTSTPAPLYTCGGLLIAAAVVAAMFPLEPCNRRSS</sequence>
<evidence type="ECO:0000256" key="2">
    <source>
        <dbReference type="ARBA" id="ARBA00008335"/>
    </source>
</evidence>
<evidence type="ECO:0000256" key="4">
    <source>
        <dbReference type="ARBA" id="ARBA00022692"/>
    </source>
</evidence>
<dbReference type="InterPro" id="IPR011701">
    <property type="entry name" value="MFS"/>
</dbReference>
<evidence type="ECO:0000259" key="9">
    <source>
        <dbReference type="PROSITE" id="PS50850"/>
    </source>
</evidence>
<evidence type="ECO:0000313" key="11">
    <source>
        <dbReference type="Proteomes" id="UP000253664"/>
    </source>
</evidence>
<feature type="transmembrane region" description="Helical" evidence="8">
    <location>
        <begin position="434"/>
        <end position="454"/>
    </location>
</feature>
<evidence type="ECO:0000256" key="8">
    <source>
        <dbReference type="SAM" id="Phobius"/>
    </source>
</evidence>
<feature type="transmembrane region" description="Helical" evidence="8">
    <location>
        <begin position="162"/>
        <end position="187"/>
    </location>
</feature>
<feature type="transmembrane region" description="Helical" evidence="8">
    <location>
        <begin position="73"/>
        <end position="94"/>
    </location>
</feature>
<gene>
    <name evidence="10" type="ORF">L249_6058</name>
</gene>
<feature type="domain" description="Major facilitator superfamily (MFS) profile" evidence="9">
    <location>
        <begin position="70"/>
        <end position="519"/>
    </location>
</feature>
<dbReference type="InterPro" id="IPR036259">
    <property type="entry name" value="MFS_trans_sf"/>
</dbReference>
<dbReference type="SUPFAM" id="SSF103473">
    <property type="entry name" value="MFS general substrate transporter"/>
    <property type="match status" value="1"/>
</dbReference>
<feature type="transmembrane region" description="Helical" evidence="8">
    <location>
        <begin position="194"/>
        <end position="218"/>
    </location>
</feature>
<dbReference type="GO" id="GO:0016020">
    <property type="term" value="C:membrane"/>
    <property type="evidence" value="ECO:0007669"/>
    <property type="project" value="UniProtKB-SubCell"/>
</dbReference>
<dbReference type="OrthoDB" id="3936150at2759"/>
<comment type="caution">
    <text evidence="10">The sequence shown here is derived from an EMBL/GenBank/DDBJ whole genome shotgun (WGS) entry which is preliminary data.</text>
</comment>
<feature type="transmembrane region" description="Helical" evidence="8">
    <location>
        <begin position="106"/>
        <end position="126"/>
    </location>
</feature>
<feature type="transmembrane region" description="Helical" evidence="8">
    <location>
        <begin position="408"/>
        <end position="427"/>
    </location>
</feature>
<proteinExistence type="inferred from homology"/>
<dbReference type="PROSITE" id="PS50850">
    <property type="entry name" value="MFS"/>
    <property type="match status" value="1"/>
</dbReference>
<keyword evidence="3" id="KW-0813">Transport</keyword>
<feature type="transmembrane region" description="Helical" evidence="8">
    <location>
        <begin position="238"/>
        <end position="260"/>
    </location>
</feature>
<dbReference type="EMBL" id="LKCN02000004">
    <property type="protein sequence ID" value="RCI14144.1"/>
    <property type="molecule type" value="Genomic_DNA"/>
</dbReference>
<feature type="transmembrane region" description="Helical" evidence="8">
    <location>
        <begin position="340"/>
        <end position="362"/>
    </location>
</feature>
<organism evidence="10 11">
    <name type="scientific">Ophiocordyceps polyrhachis-furcata BCC 54312</name>
    <dbReference type="NCBI Taxonomy" id="1330021"/>
    <lineage>
        <taxon>Eukaryota</taxon>
        <taxon>Fungi</taxon>
        <taxon>Dikarya</taxon>
        <taxon>Ascomycota</taxon>
        <taxon>Pezizomycotina</taxon>
        <taxon>Sordariomycetes</taxon>
        <taxon>Hypocreomycetidae</taxon>
        <taxon>Hypocreales</taxon>
        <taxon>Ophiocordycipitaceae</taxon>
        <taxon>Ophiocordyceps</taxon>
    </lineage>
</organism>
<comment type="subcellular location">
    <subcellularLocation>
        <location evidence="1">Membrane</location>
        <topology evidence="1">Multi-pass membrane protein</topology>
    </subcellularLocation>
</comment>
<evidence type="ECO:0000256" key="1">
    <source>
        <dbReference type="ARBA" id="ARBA00004141"/>
    </source>
</evidence>
<evidence type="ECO:0000256" key="3">
    <source>
        <dbReference type="ARBA" id="ARBA00022448"/>
    </source>
</evidence>
<dbReference type="PANTHER" id="PTHR23511">
    <property type="entry name" value="SYNAPTIC VESICLE GLYCOPROTEIN 2"/>
    <property type="match status" value="1"/>
</dbReference>
<protein>
    <recommendedName>
        <fullName evidence="9">Major facilitator superfamily (MFS) profile domain-containing protein</fullName>
    </recommendedName>
</protein>
<evidence type="ECO:0000313" key="10">
    <source>
        <dbReference type="EMBL" id="RCI14144.1"/>
    </source>
</evidence>
<accession>A0A367LI88</accession>
<feature type="transmembrane region" description="Helical" evidence="8">
    <location>
        <begin position="138"/>
        <end position="156"/>
    </location>
</feature>
<name>A0A367LI88_9HYPO</name>
<keyword evidence="11" id="KW-1185">Reference proteome</keyword>
<evidence type="ECO:0000256" key="7">
    <source>
        <dbReference type="SAM" id="MobiDB-lite"/>
    </source>
</evidence>
<feature type="region of interest" description="Disordered" evidence="7">
    <location>
        <begin position="1"/>
        <end position="21"/>
    </location>
</feature>
<comment type="similarity">
    <text evidence="2">Belongs to the major facilitator superfamily.</text>
</comment>
<dbReference type="Proteomes" id="UP000253664">
    <property type="component" value="Unassembled WGS sequence"/>
</dbReference>
<dbReference type="GO" id="GO:0022857">
    <property type="term" value="F:transmembrane transporter activity"/>
    <property type="evidence" value="ECO:0007669"/>
    <property type="project" value="InterPro"/>
</dbReference>
<dbReference type="Pfam" id="PF07690">
    <property type="entry name" value="MFS_1"/>
    <property type="match status" value="1"/>
</dbReference>
<dbReference type="InterPro" id="IPR020846">
    <property type="entry name" value="MFS_dom"/>
</dbReference>
<dbReference type="Gene3D" id="1.20.1250.20">
    <property type="entry name" value="MFS general substrate transporter like domains"/>
    <property type="match status" value="1"/>
</dbReference>
<reference evidence="10 11" key="1">
    <citation type="journal article" date="2015" name="BMC Genomics">
        <title>Insights from the genome of Ophiocordyceps polyrhachis-furcata to pathogenicity and host specificity in insect fungi.</title>
        <authorList>
            <person name="Wichadakul D."/>
            <person name="Kobmoo N."/>
            <person name="Ingsriswang S."/>
            <person name="Tangphatsornruang S."/>
            <person name="Chantasingh D."/>
            <person name="Luangsa-ard J.J."/>
            <person name="Eurwilaichitr L."/>
        </authorList>
    </citation>
    <scope>NUCLEOTIDE SEQUENCE [LARGE SCALE GENOMIC DNA]</scope>
    <source>
        <strain evidence="10 11">BCC 54312</strain>
    </source>
</reference>
<feature type="transmembrane region" description="Helical" evidence="8">
    <location>
        <begin position="495"/>
        <end position="516"/>
    </location>
</feature>
<keyword evidence="5 8" id="KW-1133">Transmembrane helix</keyword>
<dbReference type="FunFam" id="1.20.1250.20:FF:000171">
    <property type="entry name" value="MFS general substrate transporter"/>
    <property type="match status" value="1"/>
</dbReference>
<keyword evidence="4 8" id="KW-0812">Transmembrane</keyword>
<keyword evidence="6 8" id="KW-0472">Membrane</keyword>